<keyword evidence="3" id="KW-0472">Membrane</keyword>
<dbReference type="InterPro" id="IPR050570">
    <property type="entry name" value="Cell_wall_metabolism_enzyme"/>
</dbReference>
<organism evidence="5 6">
    <name type="scientific">Streptomyces phaeoluteigriseus</name>
    <dbReference type="NCBI Taxonomy" id="114686"/>
    <lineage>
        <taxon>Bacteria</taxon>
        <taxon>Bacillati</taxon>
        <taxon>Actinomycetota</taxon>
        <taxon>Actinomycetes</taxon>
        <taxon>Kitasatosporales</taxon>
        <taxon>Streptomycetaceae</taxon>
        <taxon>Streptomyces</taxon>
        <taxon>Streptomyces aurantiacus group</taxon>
    </lineage>
</organism>
<dbReference type="InterPro" id="IPR016047">
    <property type="entry name" value="M23ase_b-sheet_dom"/>
</dbReference>
<keyword evidence="3" id="KW-1133">Transmembrane helix</keyword>
<keyword evidence="3" id="KW-0812">Transmembrane</keyword>
<name>A0A1V6MUA1_9ACTN</name>
<proteinExistence type="predicted"/>
<feature type="region of interest" description="Disordered" evidence="2">
    <location>
        <begin position="1"/>
        <end position="59"/>
    </location>
</feature>
<dbReference type="PANTHER" id="PTHR21666:SF289">
    <property type="entry name" value="L-ALA--D-GLU ENDOPEPTIDASE"/>
    <property type="match status" value="1"/>
</dbReference>
<accession>A0A1V6MUA1</accession>
<dbReference type="AlphaFoldDB" id="A0A1V6MUA1"/>
<dbReference type="PANTHER" id="PTHR21666">
    <property type="entry name" value="PEPTIDASE-RELATED"/>
    <property type="match status" value="1"/>
</dbReference>
<sequence>MSESGAVETRPERPEEGSAGERSPGVAADPAALTPPQSAPPQPPPPQSTPRPRRRGPGAFTFLVLPGLLTLSGVAGFLALTGGLPSDRTPGADGQQVTVPGVNETYVPWLRKAAAGCTVVTPSVLAAQIDQLSGWRDDTGRLSGEQGIAGFTDAEWRTWGKDDDGNGNSSPRDPADAIMALGRQDCALAGEVTDLRTDGTVTGDLVDLTLAAFAVGGREVAAAGRVPAGARTYLAEVKRLLPRYEAFDRETPAGGGPADAILAPPVTTLLITSPYGSRQHPLTGVTKLHTGVDFGAPQGAQVAAARDGRVVFAAMTRAYGNRIVIDHGTIDGKRLETTYSHLSVLGVAAGQSVRTGTPIGRVGSTGLSTGPHLHFEVVHDGYYADPRPWLALGD</sequence>
<dbReference type="InterPro" id="IPR023346">
    <property type="entry name" value="Lysozyme-like_dom_sf"/>
</dbReference>
<dbReference type="Gene3D" id="2.70.70.10">
    <property type="entry name" value="Glucose Permease (Domain IIA)"/>
    <property type="match status" value="1"/>
</dbReference>
<evidence type="ECO:0000256" key="3">
    <source>
        <dbReference type="SAM" id="Phobius"/>
    </source>
</evidence>
<dbReference type="SUPFAM" id="SSF51261">
    <property type="entry name" value="Duplicated hybrid motif"/>
    <property type="match status" value="1"/>
</dbReference>
<dbReference type="Proteomes" id="UP000184286">
    <property type="component" value="Unassembled WGS sequence"/>
</dbReference>
<dbReference type="InterPro" id="IPR011055">
    <property type="entry name" value="Dup_hybrid_motif"/>
</dbReference>
<keyword evidence="1" id="KW-0732">Signal</keyword>
<dbReference type="STRING" id="114686.BM536_016945"/>
<feature type="compositionally biased region" description="Pro residues" evidence="2">
    <location>
        <begin position="37"/>
        <end position="49"/>
    </location>
</feature>
<comment type="caution">
    <text evidence="5">The sequence shown here is derived from an EMBL/GenBank/DDBJ whole genome shotgun (WGS) entry which is preliminary data.</text>
</comment>
<gene>
    <name evidence="5" type="ORF">BM536_016945</name>
</gene>
<evidence type="ECO:0000256" key="2">
    <source>
        <dbReference type="SAM" id="MobiDB-lite"/>
    </source>
</evidence>
<feature type="transmembrane region" description="Helical" evidence="3">
    <location>
        <begin position="59"/>
        <end position="80"/>
    </location>
</feature>
<evidence type="ECO:0000259" key="4">
    <source>
        <dbReference type="Pfam" id="PF01551"/>
    </source>
</evidence>
<evidence type="ECO:0000313" key="5">
    <source>
        <dbReference type="EMBL" id="OQD56050.1"/>
    </source>
</evidence>
<reference evidence="6" key="1">
    <citation type="submission" date="2016-11" db="EMBL/GenBank/DDBJ databases">
        <authorList>
            <person name="Schniete J.K."/>
            <person name="Salih T."/>
            <person name="Algora Gallardo L."/>
            <person name="Martinez Fernandez S."/>
            <person name="Herron P.R."/>
        </authorList>
    </citation>
    <scope>NUCLEOTIDE SEQUENCE [LARGE SCALE GENOMIC DNA]</scope>
    <source>
        <strain evidence="6">DSM 41896</strain>
    </source>
</reference>
<dbReference type="Pfam" id="PF01551">
    <property type="entry name" value="Peptidase_M23"/>
    <property type="match status" value="1"/>
</dbReference>
<protein>
    <submittedName>
        <fullName evidence="5">Peptidase</fullName>
    </submittedName>
</protein>
<evidence type="ECO:0000256" key="1">
    <source>
        <dbReference type="ARBA" id="ARBA00022729"/>
    </source>
</evidence>
<dbReference type="CDD" id="cd12797">
    <property type="entry name" value="M23_peptidase"/>
    <property type="match status" value="1"/>
</dbReference>
<dbReference type="GO" id="GO:0004222">
    <property type="term" value="F:metalloendopeptidase activity"/>
    <property type="evidence" value="ECO:0007669"/>
    <property type="project" value="TreeGrafter"/>
</dbReference>
<dbReference type="Gene3D" id="1.10.530.10">
    <property type="match status" value="1"/>
</dbReference>
<dbReference type="RefSeq" id="WP_094103095.1">
    <property type="nucleotide sequence ID" value="NZ_MPOH02000011.1"/>
</dbReference>
<evidence type="ECO:0000313" key="6">
    <source>
        <dbReference type="Proteomes" id="UP000184286"/>
    </source>
</evidence>
<feature type="domain" description="M23ase beta-sheet core" evidence="4">
    <location>
        <begin position="288"/>
        <end position="386"/>
    </location>
</feature>
<dbReference type="OrthoDB" id="9815778at2"/>
<reference evidence="5 6" key="2">
    <citation type="submission" date="2017-02" db="EMBL/GenBank/DDBJ databases">
        <title>Draft genome sequence of Streptomyces phaeoluteigriseus type strain DSM41896.</title>
        <authorList>
            <person name="Salih T.S."/>
            <person name="Algora Gallardo L."/>
            <person name="Melo Santos T."/>
            <person name="Filgueira Martinez S."/>
            <person name="Herron P.R."/>
        </authorList>
    </citation>
    <scope>NUCLEOTIDE SEQUENCE [LARGE SCALE GENOMIC DNA]</scope>
    <source>
        <strain evidence="5 6">DSM 41896</strain>
    </source>
</reference>
<dbReference type="EMBL" id="MPOH02000011">
    <property type="protein sequence ID" value="OQD56050.1"/>
    <property type="molecule type" value="Genomic_DNA"/>
</dbReference>
<dbReference type="SUPFAM" id="SSF53955">
    <property type="entry name" value="Lysozyme-like"/>
    <property type="match status" value="1"/>
</dbReference>